<dbReference type="RefSeq" id="WP_258845356.1">
    <property type="nucleotide sequence ID" value="NZ_JANUGX010000010.1"/>
</dbReference>
<organism evidence="3 4">
    <name type="scientific">Massilia norwichensis</name>
    <dbReference type="NCBI Taxonomy" id="1442366"/>
    <lineage>
        <taxon>Bacteria</taxon>
        <taxon>Pseudomonadati</taxon>
        <taxon>Pseudomonadota</taxon>
        <taxon>Betaproteobacteria</taxon>
        <taxon>Burkholderiales</taxon>
        <taxon>Oxalobacteraceae</taxon>
        <taxon>Telluria group</taxon>
        <taxon>Massilia</taxon>
    </lineage>
</organism>
<dbReference type="InterPro" id="IPR021255">
    <property type="entry name" value="DUF2807"/>
</dbReference>
<dbReference type="Gene3D" id="2.160.20.120">
    <property type="match status" value="1"/>
</dbReference>
<keyword evidence="4" id="KW-1185">Reference proteome</keyword>
<gene>
    <name evidence="3" type="ORF">NX782_10285</name>
</gene>
<dbReference type="Pfam" id="PF10988">
    <property type="entry name" value="DUF2807"/>
    <property type="match status" value="1"/>
</dbReference>
<protein>
    <submittedName>
        <fullName evidence="3">DUF2807 domain-containing protein</fullName>
    </submittedName>
</protein>
<reference evidence="3 4" key="1">
    <citation type="submission" date="2022-08" db="EMBL/GenBank/DDBJ databases">
        <title>Reclassification of Massilia species as members of the genera Telluria, Duganella, Pseudoduganella, Mokoshia gen. nov. and Zemynaea gen. nov. using orthogonal and non-orthogonal genome-based approaches.</title>
        <authorList>
            <person name="Bowman J.P."/>
        </authorList>
    </citation>
    <scope>NUCLEOTIDE SEQUENCE [LARGE SCALE GENOMIC DNA]</scope>
    <source>
        <strain evidence="3 4">LMG 28164</strain>
    </source>
</reference>
<dbReference type="PANTHER" id="PTHR39200">
    <property type="entry name" value="HYPOTHETICAL EXPORTED PROTEIN"/>
    <property type="match status" value="1"/>
</dbReference>
<evidence type="ECO:0000313" key="3">
    <source>
        <dbReference type="EMBL" id="MCS0589592.1"/>
    </source>
</evidence>
<accession>A0ABT2A5X5</accession>
<dbReference type="EMBL" id="JANUGX010000010">
    <property type="protein sequence ID" value="MCS0589592.1"/>
    <property type="molecule type" value="Genomic_DNA"/>
</dbReference>
<comment type="caution">
    <text evidence="3">The sequence shown here is derived from an EMBL/GenBank/DDBJ whole genome shotgun (WGS) entry which is preliminary data.</text>
</comment>
<evidence type="ECO:0000259" key="2">
    <source>
        <dbReference type="Pfam" id="PF10988"/>
    </source>
</evidence>
<proteinExistence type="predicted"/>
<name>A0ABT2A5X5_9BURK</name>
<feature type="domain" description="Putative auto-transporter adhesin head GIN" evidence="2">
    <location>
        <begin position="55"/>
        <end position="252"/>
    </location>
</feature>
<dbReference type="Proteomes" id="UP001205560">
    <property type="component" value="Unassembled WGS sequence"/>
</dbReference>
<evidence type="ECO:0000313" key="4">
    <source>
        <dbReference type="Proteomes" id="UP001205560"/>
    </source>
</evidence>
<evidence type="ECO:0000256" key="1">
    <source>
        <dbReference type="SAM" id="MobiDB-lite"/>
    </source>
</evidence>
<dbReference type="PANTHER" id="PTHR39200:SF1">
    <property type="entry name" value="AUTO-TRANSPORTER ADHESIN HEAD GIN DOMAIN-CONTAINING PROTEIN-RELATED"/>
    <property type="match status" value="1"/>
</dbReference>
<feature type="region of interest" description="Disordered" evidence="1">
    <location>
        <begin position="241"/>
        <end position="269"/>
    </location>
</feature>
<sequence length="269" mass="28301">MRALMKTGFALLLLALLLIGASYSMLRAQGTGGAASAGSRLVDTEKRTLGANVAEVDVSGPINLTLRQGTKASLEVRGEQRLLANVDTTVEGNTLHIGPRGILLRHRQPIEVILVLPTLESLNIAGSGQHDVSGFSGDKIEVNLTGSAGLRFHGRYREIETALQGSGELEFTAGNAERVTADLKGSGHLTLVGAARELHAELAGSGELDARHLRAEQVELQHQGSGTSAVYASKRVQVEMTGSGESTVHGNPDNRAVSRNGSGSVHFED</sequence>